<dbReference type="InterPro" id="IPR029068">
    <property type="entry name" value="Glyas_Bleomycin-R_OHBP_Dase"/>
</dbReference>
<accession>A0A0G3BLV2</accession>
<sequence>MSWQIVPRVLGGRLQSAEAGPSKRVMQAMVQMTRFDIETGQRACEQG</sequence>
<proteinExistence type="predicted"/>
<dbReference type="Gene3D" id="3.10.180.10">
    <property type="entry name" value="2,3-Dihydroxybiphenyl 1,2-Dioxygenase, domain 1"/>
    <property type="match status" value="1"/>
</dbReference>
<name>A0A0G3BLV2_9BURK</name>
<gene>
    <name evidence="1" type="ORF">AAW51_0849</name>
</gene>
<dbReference type="Proteomes" id="UP000035352">
    <property type="component" value="Chromosome"/>
</dbReference>
<keyword evidence="2" id="KW-1185">Reference proteome</keyword>
<evidence type="ECO:0000313" key="1">
    <source>
        <dbReference type="EMBL" id="AKJ27540.1"/>
    </source>
</evidence>
<dbReference type="RefSeq" id="WP_157359611.1">
    <property type="nucleotide sequence ID" value="NZ_CP011371.1"/>
</dbReference>
<evidence type="ECO:0000313" key="2">
    <source>
        <dbReference type="Proteomes" id="UP000035352"/>
    </source>
</evidence>
<dbReference type="EMBL" id="CP011371">
    <property type="protein sequence ID" value="AKJ27540.1"/>
    <property type="molecule type" value="Genomic_DNA"/>
</dbReference>
<dbReference type="OrthoDB" id="5293819at2"/>
<organism evidence="1 2">
    <name type="scientific">Caldimonas brevitalea</name>
    <dbReference type="NCBI Taxonomy" id="413882"/>
    <lineage>
        <taxon>Bacteria</taxon>
        <taxon>Pseudomonadati</taxon>
        <taxon>Pseudomonadota</taxon>
        <taxon>Betaproteobacteria</taxon>
        <taxon>Burkholderiales</taxon>
        <taxon>Sphaerotilaceae</taxon>
        <taxon>Caldimonas</taxon>
    </lineage>
</organism>
<protein>
    <submittedName>
        <fullName evidence="1">Uncharacterized protein</fullName>
    </submittedName>
</protein>
<dbReference type="KEGG" id="pbh:AAW51_0849"/>
<reference evidence="1 2" key="1">
    <citation type="submission" date="2015-05" db="EMBL/GenBank/DDBJ databases">
        <authorList>
            <person name="Tang B."/>
            <person name="Yu Y."/>
        </authorList>
    </citation>
    <scope>NUCLEOTIDE SEQUENCE [LARGE SCALE GENOMIC DNA]</scope>
    <source>
        <strain evidence="1 2">DSM 7029</strain>
    </source>
</reference>
<dbReference type="AlphaFoldDB" id="A0A0G3BLV2"/>